<dbReference type="EMBL" id="JAPCID010000017">
    <property type="protein sequence ID" value="MDA0138580.1"/>
    <property type="molecule type" value="Genomic_DNA"/>
</dbReference>
<evidence type="ECO:0000313" key="5">
    <source>
        <dbReference type="Proteomes" id="UP001147700"/>
    </source>
</evidence>
<keyword evidence="1" id="KW-0210">Decarboxylase</keyword>
<name>A0ABT4RJY6_9ACTN</name>
<sequence length="183" mass="18728">MSLNPTDIVRAILEAAPDALAVSSLGTATSALRAASDDGPHLYMGGSMGTALAAALGVAEKRPDRTVLALLGDGETLMGAGSLWSLAGLAPRNLLAIVLVDGHYSITGGQALGVPDVFAGVAAALGLHTATARTADEVAEHVANLPRPGLLEVRYEDRAWPGPSPFVDAPVVRWRFEAAATAR</sequence>
<dbReference type="PANTHER" id="PTHR42818">
    <property type="entry name" value="SULFOPYRUVATE DECARBOXYLASE SUBUNIT ALPHA"/>
    <property type="match status" value="1"/>
</dbReference>
<evidence type="ECO:0000259" key="3">
    <source>
        <dbReference type="Pfam" id="PF02775"/>
    </source>
</evidence>
<evidence type="ECO:0000256" key="2">
    <source>
        <dbReference type="ARBA" id="ARBA00023239"/>
    </source>
</evidence>
<protein>
    <submittedName>
        <fullName evidence="4">Thiamine pyrophosphate-dependent enzyme</fullName>
    </submittedName>
</protein>
<dbReference type="PANTHER" id="PTHR42818:SF1">
    <property type="entry name" value="SULFOPYRUVATE DECARBOXYLASE"/>
    <property type="match status" value="1"/>
</dbReference>
<keyword evidence="2" id="KW-0456">Lyase</keyword>
<reference evidence="4" key="1">
    <citation type="submission" date="2022-10" db="EMBL/GenBank/DDBJ databases">
        <title>The WGS of Solirubrobacter sp. CPCC 204708.</title>
        <authorList>
            <person name="Jiang Z."/>
        </authorList>
    </citation>
    <scope>NUCLEOTIDE SEQUENCE</scope>
    <source>
        <strain evidence="4">CPCC 204708</strain>
    </source>
</reference>
<dbReference type="InterPro" id="IPR011766">
    <property type="entry name" value="TPP_enzyme_TPP-bd"/>
</dbReference>
<organism evidence="4 5">
    <name type="scientific">Solirubrobacter deserti</name>
    <dbReference type="NCBI Taxonomy" id="2282478"/>
    <lineage>
        <taxon>Bacteria</taxon>
        <taxon>Bacillati</taxon>
        <taxon>Actinomycetota</taxon>
        <taxon>Thermoleophilia</taxon>
        <taxon>Solirubrobacterales</taxon>
        <taxon>Solirubrobacteraceae</taxon>
        <taxon>Solirubrobacter</taxon>
    </lineage>
</organism>
<dbReference type="InterPro" id="IPR029061">
    <property type="entry name" value="THDP-binding"/>
</dbReference>
<evidence type="ECO:0000256" key="1">
    <source>
        <dbReference type="ARBA" id="ARBA00022793"/>
    </source>
</evidence>
<accession>A0ABT4RJY6</accession>
<dbReference type="Pfam" id="PF02775">
    <property type="entry name" value="TPP_enzyme_C"/>
    <property type="match status" value="1"/>
</dbReference>
<dbReference type="Proteomes" id="UP001147700">
    <property type="component" value="Unassembled WGS sequence"/>
</dbReference>
<proteinExistence type="predicted"/>
<comment type="caution">
    <text evidence="4">The sequence shown here is derived from an EMBL/GenBank/DDBJ whole genome shotgun (WGS) entry which is preliminary data.</text>
</comment>
<feature type="domain" description="Thiamine pyrophosphate enzyme TPP-binding" evidence="3">
    <location>
        <begin position="44"/>
        <end position="141"/>
    </location>
</feature>
<gene>
    <name evidence="4" type="ORF">OJ962_13845</name>
</gene>
<dbReference type="RefSeq" id="WP_202955261.1">
    <property type="nucleotide sequence ID" value="NZ_JAPCID010000017.1"/>
</dbReference>
<dbReference type="Gene3D" id="3.40.50.970">
    <property type="match status" value="1"/>
</dbReference>
<keyword evidence="5" id="KW-1185">Reference proteome</keyword>
<dbReference type="InterPro" id="IPR051818">
    <property type="entry name" value="TPP_dependent_decarboxylase"/>
</dbReference>
<evidence type="ECO:0000313" key="4">
    <source>
        <dbReference type="EMBL" id="MDA0138580.1"/>
    </source>
</evidence>
<dbReference type="SUPFAM" id="SSF52518">
    <property type="entry name" value="Thiamin diphosphate-binding fold (THDP-binding)"/>
    <property type="match status" value="1"/>
</dbReference>